<evidence type="ECO:0000313" key="1">
    <source>
        <dbReference type="EMBL" id="KAA5598160.1"/>
    </source>
</evidence>
<evidence type="ECO:0000313" key="2">
    <source>
        <dbReference type="Proteomes" id="UP000323886"/>
    </source>
</evidence>
<accession>A0A5M6HQP3</accession>
<dbReference type="OrthoDB" id="7632078at2"/>
<reference evidence="1 2" key="1">
    <citation type="submission" date="2019-09" db="EMBL/GenBank/DDBJ databases">
        <title>Draft Whole-Genome sequence of Blastochloris sulfoviridis DSM 729.</title>
        <authorList>
            <person name="Meyer T.E."/>
            <person name="Kyndt J.A."/>
        </authorList>
    </citation>
    <scope>NUCLEOTIDE SEQUENCE [LARGE SCALE GENOMIC DNA]</scope>
    <source>
        <strain evidence="1 2">DSM 729</strain>
    </source>
</reference>
<comment type="caution">
    <text evidence="1">The sequence shown here is derived from an EMBL/GenBank/DDBJ whole genome shotgun (WGS) entry which is preliminary data.</text>
</comment>
<protein>
    <submittedName>
        <fullName evidence="1">Uncharacterized protein</fullName>
    </submittedName>
</protein>
<dbReference type="EMBL" id="VWPL01000031">
    <property type="protein sequence ID" value="KAA5598160.1"/>
    <property type="molecule type" value="Genomic_DNA"/>
</dbReference>
<sequence length="75" mass="7929">MRGLGQPGGKLPLFDEDGREVPHKTIEACIAHGWAERWIANPVKPDWLVCRLTPAGYRALGAEPPAGGGAPSTPS</sequence>
<organism evidence="1 2">
    <name type="scientific">Blastochloris sulfoviridis</name>
    <dbReference type="NCBI Taxonomy" id="50712"/>
    <lineage>
        <taxon>Bacteria</taxon>
        <taxon>Pseudomonadati</taxon>
        <taxon>Pseudomonadota</taxon>
        <taxon>Alphaproteobacteria</taxon>
        <taxon>Hyphomicrobiales</taxon>
        <taxon>Blastochloridaceae</taxon>
        <taxon>Blastochloris</taxon>
    </lineage>
</organism>
<proteinExistence type="predicted"/>
<name>A0A5M6HQP3_9HYPH</name>
<dbReference type="Proteomes" id="UP000323886">
    <property type="component" value="Unassembled WGS sequence"/>
</dbReference>
<gene>
    <name evidence="1" type="ORF">F1193_13910</name>
</gene>
<dbReference type="AlphaFoldDB" id="A0A5M6HQP3"/>
<keyword evidence="2" id="KW-1185">Reference proteome</keyword>